<evidence type="ECO:0000313" key="4">
    <source>
        <dbReference type="Proteomes" id="UP000231990"/>
    </source>
</evidence>
<evidence type="ECO:0000313" key="2">
    <source>
        <dbReference type="EMBL" id="PJZ71685.1"/>
    </source>
</evidence>
<name>A0A2M9ZI01_9LEPT</name>
<protein>
    <recommendedName>
        <fullName evidence="5">Cytochrome c domain-containing protein</fullName>
    </recommendedName>
</protein>
<dbReference type="AlphaFoldDB" id="A0A2M9ZI01"/>
<dbReference type="Proteomes" id="UP000231962">
    <property type="component" value="Unassembled WGS sequence"/>
</dbReference>
<evidence type="ECO:0000313" key="1">
    <source>
        <dbReference type="EMBL" id="PJZ68004.1"/>
    </source>
</evidence>
<accession>A0A2M9ZI01</accession>
<evidence type="ECO:0000313" key="3">
    <source>
        <dbReference type="Proteomes" id="UP000231962"/>
    </source>
</evidence>
<keyword evidence="3" id="KW-1185">Reference proteome</keyword>
<proteinExistence type="predicted"/>
<dbReference type="EMBL" id="NPDY01000045">
    <property type="protein sequence ID" value="PJZ68004.1"/>
    <property type="molecule type" value="Genomic_DNA"/>
</dbReference>
<reference evidence="3 4" key="1">
    <citation type="submission" date="2017-07" db="EMBL/GenBank/DDBJ databases">
        <title>Leptospira spp. isolated from tropical soils.</title>
        <authorList>
            <person name="Thibeaux R."/>
            <person name="Iraola G."/>
            <person name="Ferres I."/>
            <person name="Bierque E."/>
            <person name="Girault D."/>
            <person name="Soupe-Gilbert M.-E."/>
            <person name="Picardeau M."/>
            <person name="Goarant C."/>
        </authorList>
    </citation>
    <scope>NUCLEOTIDE SEQUENCE [LARGE SCALE GENOMIC DNA]</scope>
    <source>
        <strain evidence="2 4">FH1-B-B1</strain>
        <strain evidence="1 3">FH1-B-C1</strain>
    </source>
</reference>
<sequence length="121" mass="13689">MHKHLIKFFSIALLSSTFLFCSDNKSVYKGESRPHCDTKAKPASFCILEAYGSVSHCAKCHPGDAPFDILSYDEVKARTVPGKPEQSVLYLYLKREGKMHAFGSEHFEKAVYRWIEEGSNP</sequence>
<evidence type="ECO:0008006" key="5">
    <source>
        <dbReference type="Google" id="ProtNLM"/>
    </source>
</evidence>
<dbReference type="EMBL" id="NPDZ01000024">
    <property type="protein sequence ID" value="PJZ71685.1"/>
    <property type="molecule type" value="Genomic_DNA"/>
</dbReference>
<comment type="caution">
    <text evidence="2">The sequence shown here is derived from an EMBL/GenBank/DDBJ whole genome shotgun (WGS) entry which is preliminary data.</text>
</comment>
<dbReference type="Proteomes" id="UP000231990">
    <property type="component" value="Unassembled WGS sequence"/>
</dbReference>
<gene>
    <name evidence="1" type="ORF">CH360_18460</name>
    <name evidence="2" type="ORF">CH373_18155</name>
</gene>
<organism evidence="2 4">
    <name type="scientific">Leptospira perolatii</name>
    <dbReference type="NCBI Taxonomy" id="2023191"/>
    <lineage>
        <taxon>Bacteria</taxon>
        <taxon>Pseudomonadati</taxon>
        <taxon>Spirochaetota</taxon>
        <taxon>Spirochaetia</taxon>
        <taxon>Leptospirales</taxon>
        <taxon>Leptospiraceae</taxon>
        <taxon>Leptospira</taxon>
    </lineage>
</organism>